<dbReference type="AlphaFoldDB" id="A0A9Q8Z6N7"/>
<keyword evidence="1" id="KW-0472">Membrane</keyword>
<reference evidence="2" key="1">
    <citation type="submission" date="2021-12" db="EMBL/GenBank/DDBJ databases">
        <title>Curvularia clavata genome.</title>
        <authorList>
            <person name="Cao Y."/>
        </authorList>
    </citation>
    <scope>NUCLEOTIDE SEQUENCE</scope>
    <source>
        <strain evidence="2">Yc1106</strain>
    </source>
</reference>
<dbReference type="VEuPathDB" id="FungiDB:yc1106_03939"/>
<evidence type="ECO:0000313" key="2">
    <source>
        <dbReference type="EMBL" id="USP76665.1"/>
    </source>
</evidence>
<keyword evidence="1" id="KW-0812">Transmembrane</keyword>
<proteinExistence type="predicted"/>
<dbReference type="OrthoDB" id="440424at2759"/>
<feature type="transmembrane region" description="Helical" evidence="1">
    <location>
        <begin position="176"/>
        <end position="195"/>
    </location>
</feature>
<accession>A0A9Q8Z6N7</accession>
<keyword evidence="3" id="KW-1185">Reference proteome</keyword>
<sequence>MDAWLRNFGNNIAQAGATIHTSLDTFGQNAGRALDAWGKDVGQHLDPNHPVRLAMEVTGSASFFAAEQTSRALGAAGRQTERCVTEAYNWCVTQVPWEQLAHEVQVAIQNKAEELHVVAAAQTVFRVTKEVPGEIQDWIEKHPHQTVFMVLAGAVFFAPGLITVPMLASLGFTAEGVVGGELASFSILFSVGVVVGETRKLIQCEGSAAAVMQSMIGPVQTRSIFALLQSTAAGGSGAAVVNGLATATAGVAIVAAAAAAN</sequence>
<dbReference type="EMBL" id="CP089276">
    <property type="protein sequence ID" value="USP76665.1"/>
    <property type="molecule type" value="Genomic_DNA"/>
</dbReference>
<evidence type="ECO:0000313" key="3">
    <source>
        <dbReference type="Proteomes" id="UP001056012"/>
    </source>
</evidence>
<keyword evidence="1" id="KW-1133">Transmembrane helix</keyword>
<name>A0A9Q8Z6N7_CURCL</name>
<feature type="transmembrane region" description="Helical" evidence="1">
    <location>
        <begin position="147"/>
        <end position="170"/>
    </location>
</feature>
<dbReference type="Proteomes" id="UP001056012">
    <property type="component" value="Chromosome 3"/>
</dbReference>
<organism evidence="2 3">
    <name type="scientific">Curvularia clavata</name>
    <dbReference type="NCBI Taxonomy" id="95742"/>
    <lineage>
        <taxon>Eukaryota</taxon>
        <taxon>Fungi</taxon>
        <taxon>Dikarya</taxon>
        <taxon>Ascomycota</taxon>
        <taxon>Pezizomycotina</taxon>
        <taxon>Dothideomycetes</taxon>
        <taxon>Pleosporomycetidae</taxon>
        <taxon>Pleosporales</taxon>
        <taxon>Pleosporineae</taxon>
        <taxon>Pleosporaceae</taxon>
        <taxon>Curvularia</taxon>
    </lineage>
</organism>
<protein>
    <submittedName>
        <fullName evidence="2">Uncharacterized protein</fullName>
    </submittedName>
</protein>
<gene>
    <name evidence="2" type="ORF">yc1106_03939</name>
</gene>
<evidence type="ECO:0000256" key="1">
    <source>
        <dbReference type="SAM" id="Phobius"/>
    </source>
</evidence>